<accession>A0A5J4T6X2</accession>
<comment type="caution">
    <text evidence="2">The sequence shown here is derived from an EMBL/GenBank/DDBJ whole genome shotgun (WGS) entry which is preliminary data.</text>
</comment>
<dbReference type="AlphaFoldDB" id="A0A5J4T6X2"/>
<proteinExistence type="predicted"/>
<protein>
    <submittedName>
        <fullName evidence="2">Uncharacterized protein</fullName>
    </submittedName>
</protein>
<keyword evidence="1" id="KW-0812">Transmembrane</keyword>
<evidence type="ECO:0000313" key="3">
    <source>
        <dbReference type="Proteomes" id="UP000324800"/>
    </source>
</evidence>
<organism evidence="2 3">
    <name type="scientific">Streblomastix strix</name>
    <dbReference type="NCBI Taxonomy" id="222440"/>
    <lineage>
        <taxon>Eukaryota</taxon>
        <taxon>Metamonada</taxon>
        <taxon>Preaxostyla</taxon>
        <taxon>Oxymonadida</taxon>
        <taxon>Streblomastigidae</taxon>
        <taxon>Streblomastix</taxon>
    </lineage>
</organism>
<evidence type="ECO:0000313" key="2">
    <source>
        <dbReference type="EMBL" id="KAA6353125.1"/>
    </source>
</evidence>
<evidence type="ECO:0000256" key="1">
    <source>
        <dbReference type="SAM" id="Phobius"/>
    </source>
</evidence>
<dbReference type="Proteomes" id="UP000324800">
    <property type="component" value="Unassembled WGS sequence"/>
</dbReference>
<keyword evidence="1" id="KW-0472">Membrane</keyword>
<name>A0A5J4T6X2_9EUKA</name>
<keyword evidence="1" id="KW-1133">Transmembrane helix</keyword>
<feature type="transmembrane region" description="Helical" evidence="1">
    <location>
        <begin position="47"/>
        <end position="65"/>
    </location>
</feature>
<dbReference type="EMBL" id="SNRW01038700">
    <property type="protein sequence ID" value="KAA6353125.1"/>
    <property type="molecule type" value="Genomic_DNA"/>
</dbReference>
<reference evidence="2 3" key="1">
    <citation type="submission" date="2019-03" db="EMBL/GenBank/DDBJ databases">
        <title>Single cell metagenomics reveals metabolic interactions within the superorganism composed of flagellate Streblomastix strix and complex community of Bacteroidetes bacteria on its surface.</title>
        <authorList>
            <person name="Treitli S.C."/>
            <person name="Kolisko M."/>
            <person name="Husnik F."/>
            <person name="Keeling P."/>
            <person name="Hampl V."/>
        </authorList>
    </citation>
    <scope>NUCLEOTIDE SEQUENCE [LARGE SCALE GENOMIC DNA]</scope>
    <source>
        <strain evidence="2">ST1C</strain>
    </source>
</reference>
<sequence length="145" mass="16555">MQFVLSKKSCVLWDQANKQYSLQFNTQYSTNKEEQSRRKVAHKNPQLIFSFSFTLLLILLNEYAFQQLILNPNGGYQALYKGQQVQSLSMMSVIVRSSCAHSLQPVAAIACSAREDLLHLAPISIAELRSDDHYSDSEKTPKRRN</sequence>
<gene>
    <name evidence="2" type="ORF">EZS28_051349</name>
</gene>